<protein>
    <recommendedName>
        <fullName evidence="4">Synechocystis YCF37</fullName>
    </recommendedName>
</protein>
<evidence type="ECO:0008006" key="4">
    <source>
        <dbReference type="Google" id="ProtNLM"/>
    </source>
</evidence>
<name>A0A7N2M1C3_QUELO</name>
<dbReference type="RefSeq" id="XP_030974620.1">
    <property type="nucleotide sequence ID" value="XM_031118760.1"/>
</dbReference>
<dbReference type="Proteomes" id="UP000594261">
    <property type="component" value="Chromosome 6"/>
</dbReference>
<dbReference type="GO" id="GO:0009543">
    <property type="term" value="C:chloroplast thylakoid lumen"/>
    <property type="evidence" value="ECO:0007669"/>
    <property type="project" value="EnsemblPlants"/>
</dbReference>
<reference evidence="2 3" key="1">
    <citation type="journal article" date="2016" name="G3 (Bethesda)">
        <title>First Draft Assembly and Annotation of the Genome of a California Endemic Oak Quercus lobata Nee (Fagaceae).</title>
        <authorList>
            <person name="Sork V.L."/>
            <person name="Fitz-Gibbon S.T."/>
            <person name="Puiu D."/>
            <person name="Crepeau M."/>
            <person name="Gugger P.F."/>
            <person name="Sherman R."/>
            <person name="Stevens K."/>
            <person name="Langley C.H."/>
            <person name="Pellegrini M."/>
            <person name="Salzberg S.L."/>
        </authorList>
    </citation>
    <scope>NUCLEOTIDE SEQUENCE [LARGE SCALE GENOMIC DNA]</scope>
    <source>
        <strain evidence="2 3">cv. SW786</strain>
    </source>
</reference>
<sequence>MASTIISLQTLSLRRLHNAPPTTSCKAHASKPAPPPRSTTFLSGRRQLLFLLTASPALTARGPPSLAEDIPFFGLRKKLKKAEEETEEIVKEGFEAAEKGIVSVEKGIVTAEKGIQTAEREIESEVSFGGLAQAGAVAAAEVVAILVATSIVNGILGPEAQKS</sequence>
<dbReference type="EMBL" id="LRBV02000006">
    <property type="status" value="NOT_ANNOTATED_CDS"/>
    <property type="molecule type" value="Genomic_DNA"/>
</dbReference>
<evidence type="ECO:0000313" key="3">
    <source>
        <dbReference type="Proteomes" id="UP000594261"/>
    </source>
</evidence>
<accession>A0A7N2M1C3</accession>
<dbReference type="GeneID" id="115994554"/>
<dbReference type="FunCoup" id="A0A7N2M1C3">
    <property type="interactions" value="535"/>
</dbReference>
<evidence type="ECO:0000313" key="2">
    <source>
        <dbReference type="EnsemblPlants" id="QL06p044247:mrna:CDS:1"/>
    </source>
</evidence>
<keyword evidence="3" id="KW-1185">Reference proteome</keyword>
<proteinExistence type="predicted"/>
<dbReference type="Gramene" id="QL06p044247:mrna">
    <property type="protein sequence ID" value="QL06p044247:mrna:CDS:1"/>
    <property type="gene ID" value="QL06p044247"/>
</dbReference>
<feature type="region of interest" description="Disordered" evidence="1">
    <location>
        <begin position="18"/>
        <end position="38"/>
    </location>
</feature>
<gene>
    <name evidence="2" type="primary">LOC115994554</name>
</gene>
<organism evidence="2 3">
    <name type="scientific">Quercus lobata</name>
    <name type="common">Valley oak</name>
    <dbReference type="NCBI Taxonomy" id="97700"/>
    <lineage>
        <taxon>Eukaryota</taxon>
        <taxon>Viridiplantae</taxon>
        <taxon>Streptophyta</taxon>
        <taxon>Embryophyta</taxon>
        <taxon>Tracheophyta</taxon>
        <taxon>Spermatophyta</taxon>
        <taxon>Magnoliopsida</taxon>
        <taxon>eudicotyledons</taxon>
        <taxon>Gunneridae</taxon>
        <taxon>Pentapetalae</taxon>
        <taxon>rosids</taxon>
        <taxon>fabids</taxon>
        <taxon>Fagales</taxon>
        <taxon>Fagaceae</taxon>
        <taxon>Quercus</taxon>
    </lineage>
</organism>
<evidence type="ECO:0000256" key="1">
    <source>
        <dbReference type="SAM" id="MobiDB-lite"/>
    </source>
</evidence>
<dbReference type="OrthoDB" id="782330at2759"/>
<dbReference type="KEGG" id="qlo:115994554"/>
<dbReference type="EnsemblPlants" id="QL06p044247:mrna">
    <property type="protein sequence ID" value="QL06p044247:mrna:CDS:1"/>
    <property type="gene ID" value="QL06p044247"/>
</dbReference>
<dbReference type="OMA" id="HCEHTSH"/>
<dbReference type="PANTHER" id="PTHR36734:SF1">
    <property type="entry name" value="OS02G0815300 PROTEIN"/>
    <property type="match status" value="1"/>
</dbReference>
<dbReference type="PANTHER" id="PTHR36734">
    <property type="entry name" value="YCF37-LIKE PROTEIN"/>
    <property type="match status" value="1"/>
</dbReference>
<dbReference type="InParanoid" id="A0A7N2M1C3"/>
<reference evidence="2" key="2">
    <citation type="submission" date="2021-01" db="UniProtKB">
        <authorList>
            <consortium name="EnsemblPlants"/>
        </authorList>
    </citation>
    <scope>IDENTIFICATION</scope>
</reference>
<dbReference type="AlphaFoldDB" id="A0A7N2M1C3"/>